<keyword evidence="3" id="KW-1185">Reference proteome</keyword>
<name>A0AAN9M1X3_CANGL</name>
<evidence type="ECO:0000313" key="3">
    <source>
        <dbReference type="Proteomes" id="UP001367508"/>
    </source>
</evidence>
<feature type="region of interest" description="Disordered" evidence="1">
    <location>
        <begin position="16"/>
        <end position="36"/>
    </location>
</feature>
<organism evidence="2 3">
    <name type="scientific">Canavalia gladiata</name>
    <name type="common">Sword bean</name>
    <name type="synonym">Dolichos gladiatus</name>
    <dbReference type="NCBI Taxonomy" id="3824"/>
    <lineage>
        <taxon>Eukaryota</taxon>
        <taxon>Viridiplantae</taxon>
        <taxon>Streptophyta</taxon>
        <taxon>Embryophyta</taxon>
        <taxon>Tracheophyta</taxon>
        <taxon>Spermatophyta</taxon>
        <taxon>Magnoliopsida</taxon>
        <taxon>eudicotyledons</taxon>
        <taxon>Gunneridae</taxon>
        <taxon>Pentapetalae</taxon>
        <taxon>rosids</taxon>
        <taxon>fabids</taxon>
        <taxon>Fabales</taxon>
        <taxon>Fabaceae</taxon>
        <taxon>Papilionoideae</taxon>
        <taxon>50 kb inversion clade</taxon>
        <taxon>NPAAA clade</taxon>
        <taxon>indigoferoid/millettioid clade</taxon>
        <taxon>Phaseoleae</taxon>
        <taxon>Canavalia</taxon>
    </lineage>
</organism>
<evidence type="ECO:0000313" key="2">
    <source>
        <dbReference type="EMBL" id="KAK7345926.1"/>
    </source>
</evidence>
<comment type="caution">
    <text evidence="2">The sequence shown here is derived from an EMBL/GenBank/DDBJ whole genome shotgun (WGS) entry which is preliminary data.</text>
</comment>
<reference evidence="2 3" key="1">
    <citation type="submission" date="2024-01" db="EMBL/GenBank/DDBJ databases">
        <title>The genomes of 5 underutilized Papilionoideae crops provide insights into root nodulation and disease resistanc.</title>
        <authorList>
            <person name="Jiang F."/>
        </authorList>
    </citation>
    <scope>NUCLEOTIDE SEQUENCE [LARGE SCALE GENOMIC DNA]</scope>
    <source>
        <strain evidence="2">LVBAO_FW01</strain>
        <tissue evidence="2">Leaves</tissue>
    </source>
</reference>
<gene>
    <name evidence="2" type="ORF">VNO77_16542</name>
</gene>
<sequence>MQKPFEHKTSLAHGHYARQLNATETSNRETEEGDSYNGLGELHLSNECASDADNYEGAILIDSDCIFITNELQMHSVWVSCQNTLRPVFSWEHSLNEMHLILHKSKAFRHLLHNVINQGTIKFRVCMSSSIIPPALPYCTTASLCPINAHKILE</sequence>
<dbReference type="Proteomes" id="UP001367508">
    <property type="component" value="Unassembled WGS sequence"/>
</dbReference>
<evidence type="ECO:0000256" key="1">
    <source>
        <dbReference type="SAM" id="MobiDB-lite"/>
    </source>
</evidence>
<dbReference type="AlphaFoldDB" id="A0AAN9M1X3"/>
<dbReference type="EMBL" id="JAYMYQ010000003">
    <property type="protein sequence ID" value="KAK7345926.1"/>
    <property type="molecule type" value="Genomic_DNA"/>
</dbReference>
<protein>
    <submittedName>
        <fullName evidence="2">Uncharacterized protein</fullName>
    </submittedName>
</protein>
<proteinExistence type="predicted"/>
<accession>A0AAN9M1X3</accession>